<name>A0A0B7MQG7_9FIRM</name>
<sequence>MNNEFLKRLKQCLEDGKWRITNHAMKRCDERGIDISDIIEYLPKCEIIETYPKDSRRASCLVLVKDAKKRPIHVVCAFDSEEHTIIVTVYRPTERKWIDERTRRVFDE</sequence>
<dbReference type="InterPro" id="IPR025354">
    <property type="entry name" value="DUF4258"/>
</dbReference>
<organism evidence="1 2">
    <name type="scientific">Syntrophaceticus schinkii</name>
    <dbReference type="NCBI Taxonomy" id="499207"/>
    <lineage>
        <taxon>Bacteria</taxon>
        <taxon>Bacillati</taxon>
        <taxon>Bacillota</taxon>
        <taxon>Clostridia</taxon>
        <taxon>Thermoanaerobacterales</taxon>
        <taxon>Thermoanaerobacterales Family III. Incertae Sedis</taxon>
        <taxon>Syntrophaceticus</taxon>
    </lineage>
</organism>
<evidence type="ECO:0000313" key="1">
    <source>
        <dbReference type="EMBL" id="CEO90403.1"/>
    </source>
</evidence>
<keyword evidence="2" id="KW-1185">Reference proteome</keyword>
<dbReference type="Proteomes" id="UP000046155">
    <property type="component" value="Unassembled WGS sequence"/>
</dbReference>
<gene>
    <name evidence="1" type="ORF">SSCH_870003</name>
</gene>
<dbReference type="Pfam" id="PF14076">
    <property type="entry name" value="DUF4258"/>
    <property type="match status" value="1"/>
</dbReference>
<dbReference type="OrthoDB" id="964236at2"/>
<protein>
    <recommendedName>
        <fullName evidence="3">DUF4258 domain-containing protein</fullName>
    </recommendedName>
</protein>
<evidence type="ECO:0008006" key="3">
    <source>
        <dbReference type="Google" id="ProtNLM"/>
    </source>
</evidence>
<evidence type="ECO:0000313" key="2">
    <source>
        <dbReference type="Proteomes" id="UP000046155"/>
    </source>
</evidence>
<dbReference type="RefSeq" id="WP_044666168.1">
    <property type="nucleotide sequence ID" value="NZ_CDRZ01000288.1"/>
</dbReference>
<reference evidence="2" key="1">
    <citation type="submission" date="2015-01" db="EMBL/GenBank/DDBJ databases">
        <authorList>
            <person name="Manzoor Shahid"/>
            <person name="Zubair Saima"/>
        </authorList>
    </citation>
    <scope>NUCLEOTIDE SEQUENCE [LARGE SCALE GENOMIC DNA]</scope>
    <source>
        <strain evidence="2">Sp3</strain>
    </source>
</reference>
<dbReference type="EMBL" id="CDRZ01000288">
    <property type="protein sequence ID" value="CEO90403.1"/>
    <property type="molecule type" value="Genomic_DNA"/>
</dbReference>
<proteinExistence type="predicted"/>
<accession>A0A0B7MQG7</accession>
<dbReference type="AlphaFoldDB" id="A0A0B7MQG7"/>